<dbReference type="PANTHER" id="PTHR19965:SF82">
    <property type="entry name" value="THO COMPLEX SUBUNIT 4"/>
    <property type="match status" value="1"/>
</dbReference>
<accession>A0A448YHP9</accession>
<feature type="compositionally biased region" description="Basic residues" evidence="3">
    <location>
        <begin position="149"/>
        <end position="158"/>
    </location>
</feature>
<keyword evidence="1 2" id="KW-0694">RNA-binding</keyword>
<feature type="compositionally biased region" description="Low complexity" evidence="3">
    <location>
        <begin position="184"/>
        <end position="205"/>
    </location>
</feature>
<dbReference type="InterPro" id="IPR025715">
    <property type="entry name" value="FoP_C"/>
</dbReference>
<feature type="region of interest" description="Disordered" evidence="3">
    <location>
        <begin position="142"/>
        <end position="239"/>
    </location>
</feature>
<dbReference type="PROSITE" id="PS50102">
    <property type="entry name" value="RRM"/>
    <property type="match status" value="1"/>
</dbReference>
<evidence type="ECO:0000256" key="1">
    <source>
        <dbReference type="ARBA" id="ARBA00022884"/>
    </source>
</evidence>
<feature type="compositionally biased region" description="Basic residues" evidence="3">
    <location>
        <begin position="22"/>
        <end position="41"/>
    </location>
</feature>
<proteinExistence type="predicted"/>
<feature type="region of interest" description="Disordered" evidence="3">
    <location>
        <begin position="1"/>
        <end position="44"/>
    </location>
</feature>
<dbReference type="InterPro" id="IPR012677">
    <property type="entry name" value="Nucleotide-bd_a/b_plait_sf"/>
</dbReference>
<evidence type="ECO:0000256" key="2">
    <source>
        <dbReference type="PROSITE-ProRule" id="PRU00176"/>
    </source>
</evidence>
<dbReference type="InterPro" id="IPR035979">
    <property type="entry name" value="RBD_domain_sf"/>
</dbReference>
<dbReference type="Proteomes" id="UP000290900">
    <property type="component" value="Unassembled WGS sequence"/>
</dbReference>
<feature type="compositionally biased region" description="Basic and acidic residues" evidence="3">
    <location>
        <begin position="159"/>
        <end position="173"/>
    </location>
</feature>
<dbReference type="SMART" id="SM01218">
    <property type="entry name" value="FoP_duplication"/>
    <property type="match status" value="1"/>
</dbReference>
<evidence type="ECO:0000313" key="6">
    <source>
        <dbReference type="Proteomes" id="UP000290900"/>
    </source>
</evidence>
<dbReference type="SUPFAM" id="SSF54928">
    <property type="entry name" value="RNA-binding domain, RBD"/>
    <property type="match status" value="1"/>
</dbReference>
<dbReference type="InterPro" id="IPR000504">
    <property type="entry name" value="RRM_dom"/>
</dbReference>
<dbReference type="STRING" id="13370.A0A448YHP9"/>
<reference evidence="5 6" key="1">
    <citation type="submission" date="2018-12" db="EMBL/GenBank/DDBJ databases">
        <authorList>
            <person name="Tiukova I."/>
            <person name="Dainat J."/>
        </authorList>
    </citation>
    <scope>NUCLEOTIDE SEQUENCE [LARGE SCALE GENOMIC DNA]</scope>
</reference>
<dbReference type="Gene3D" id="3.30.70.330">
    <property type="match status" value="1"/>
</dbReference>
<dbReference type="InParanoid" id="A0A448YHP9"/>
<dbReference type="CDD" id="cd12418">
    <property type="entry name" value="RRM_Aly_REF_like"/>
    <property type="match status" value="1"/>
</dbReference>
<dbReference type="OrthoDB" id="5382468at2759"/>
<dbReference type="InterPro" id="IPR051229">
    <property type="entry name" value="ALYREF_mRNA_export"/>
</dbReference>
<name>A0A448YHP9_BRENA</name>
<organism evidence="5 6">
    <name type="scientific">Brettanomyces naardenensis</name>
    <name type="common">Yeast</name>
    <dbReference type="NCBI Taxonomy" id="13370"/>
    <lineage>
        <taxon>Eukaryota</taxon>
        <taxon>Fungi</taxon>
        <taxon>Dikarya</taxon>
        <taxon>Ascomycota</taxon>
        <taxon>Saccharomycotina</taxon>
        <taxon>Pichiomycetes</taxon>
        <taxon>Pichiales</taxon>
        <taxon>Pichiaceae</taxon>
        <taxon>Brettanomyces</taxon>
    </lineage>
</organism>
<dbReference type="Pfam" id="PF00076">
    <property type="entry name" value="RRM_1"/>
    <property type="match status" value="1"/>
</dbReference>
<dbReference type="SMART" id="SM00360">
    <property type="entry name" value="RRM"/>
    <property type="match status" value="1"/>
</dbReference>
<dbReference type="EMBL" id="CAACVR010000004">
    <property type="protein sequence ID" value="VEU20472.1"/>
    <property type="molecule type" value="Genomic_DNA"/>
</dbReference>
<feature type="domain" description="RRM" evidence="4">
    <location>
        <begin position="59"/>
        <end position="136"/>
    </location>
</feature>
<dbReference type="PANTHER" id="PTHR19965">
    <property type="entry name" value="RNA AND EXPORT FACTOR BINDING PROTEIN"/>
    <property type="match status" value="1"/>
</dbReference>
<evidence type="ECO:0000259" key="4">
    <source>
        <dbReference type="PROSITE" id="PS50102"/>
    </source>
</evidence>
<dbReference type="GO" id="GO:0005634">
    <property type="term" value="C:nucleus"/>
    <property type="evidence" value="ECO:0007669"/>
    <property type="project" value="TreeGrafter"/>
</dbReference>
<protein>
    <submittedName>
        <fullName evidence="5">DEKNAAC101333</fullName>
    </submittedName>
</protein>
<evidence type="ECO:0000256" key="3">
    <source>
        <dbReference type="SAM" id="MobiDB-lite"/>
    </source>
</evidence>
<dbReference type="Pfam" id="PF13865">
    <property type="entry name" value="FoP_duplication"/>
    <property type="match status" value="1"/>
</dbReference>
<dbReference type="AlphaFoldDB" id="A0A448YHP9"/>
<sequence>MSSLLEKSLDDIIGSSSTKGSRVGKARGRGGRRGFGRRRRAPVPLHLDEQSERLAKGEPYLRVSNLHPELTEKDLEQLFSSIGPIKFVKLELNTNGQSTGIAFVGYEHSRDCSHAIEKFDGRRAAGQIISVENAVPLAERIFASAPRSDRKKRERRRKDKGEKREPQHRKTAEELDAELNSYMANEGQQEQAAVQEPAVVQESVQLQESSAPVEQETAGPSAASQEPFAAVDNGEMNVD</sequence>
<keyword evidence="6" id="KW-1185">Reference proteome</keyword>
<evidence type="ECO:0000313" key="5">
    <source>
        <dbReference type="EMBL" id="VEU20472.1"/>
    </source>
</evidence>
<gene>
    <name evidence="5" type="ORF">BRENAR_LOCUS1207</name>
</gene>
<dbReference type="GO" id="GO:0003729">
    <property type="term" value="F:mRNA binding"/>
    <property type="evidence" value="ECO:0007669"/>
    <property type="project" value="TreeGrafter"/>
</dbReference>